<keyword evidence="1" id="KW-0732">Signal</keyword>
<sequence length="396" mass="46322">MKRHIKLSLLFLFISFASVKYSNAQSNYIEGFYINNQGDTINSKIYYSSGQSAFRNCQVLVNENKSKTFTPEDILGYGYLNDASYSSNIIESFFLRDVINGKVSLYEKENEYFISVDDSVYHIKNSAEIANRNGKRYVINQNVWKGKLYYLTKDYPNLKRQIDKMSFRKNDIKAFVIQLNKMKNEKYIDYDIKLQTDKIKWGIRIGHQFNRINKTSSVNFPHLNETYKSQSQTFALIFDYKIPEFSKSLSITSEISISKISFSGNRDDQSTFPRTLYISTFNYTQLSIPIALSYRFNQDKLFVKTYTGFNSQFTINESYLFERITIFTDERFSTTDQAFTPTLFQPGLIFGFSVGYEFKNFEAGLDNQLRISTKLNKEINLYMGQQFINSGLYIKF</sequence>
<evidence type="ECO:0008006" key="4">
    <source>
        <dbReference type="Google" id="ProtNLM"/>
    </source>
</evidence>
<keyword evidence="3" id="KW-1185">Reference proteome</keyword>
<evidence type="ECO:0000256" key="1">
    <source>
        <dbReference type="SAM" id="SignalP"/>
    </source>
</evidence>
<evidence type="ECO:0000313" key="3">
    <source>
        <dbReference type="Proteomes" id="UP001244443"/>
    </source>
</evidence>
<accession>A0AA51N698</accession>
<dbReference type="EMBL" id="CP129970">
    <property type="protein sequence ID" value="WMN06858.1"/>
    <property type="molecule type" value="Genomic_DNA"/>
</dbReference>
<proteinExistence type="predicted"/>
<dbReference type="Proteomes" id="UP001244443">
    <property type="component" value="Chromosome"/>
</dbReference>
<gene>
    <name evidence="2" type="ORF">QYS48_34020</name>
</gene>
<protein>
    <recommendedName>
        <fullName evidence="4">Outer membrane protein beta-barrel domain-containing protein</fullName>
    </recommendedName>
</protein>
<name>A0AA51N698_9BACT</name>
<dbReference type="AlphaFoldDB" id="A0AA51N698"/>
<reference evidence="2" key="1">
    <citation type="submission" date="2023-08" db="EMBL/GenBank/DDBJ databases">
        <title>Comparative genomics and taxonomic characterization of three novel marine species of genus Marivirga.</title>
        <authorList>
            <person name="Muhammad N."/>
            <person name="Kim S.-G."/>
        </authorList>
    </citation>
    <scope>NUCLEOTIDE SEQUENCE [LARGE SCALE GENOMIC DNA]</scope>
    <source>
        <strain evidence="2">ABR2-2</strain>
    </source>
</reference>
<organism evidence="2 3">
    <name type="scientific">Marivirga arenosa</name>
    <dbReference type="NCBI Taxonomy" id="3059076"/>
    <lineage>
        <taxon>Bacteria</taxon>
        <taxon>Pseudomonadati</taxon>
        <taxon>Bacteroidota</taxon>
        <taxon>Cytophagia</taxon>
        <taxon>Cytophagales</taxon>
        <taxon>Marivirgaceae</taxon>
        <taxon>Marivirga</taxon>
    </lineage>
</organism>
<feature type="chain" id="PRO_5041409329" description="Outer membrane protein beta-barrel domain-containing protein" evidence="1">
    <location>
        <begin position="25"/>
        <end position="396"/>
    </location>
</feature>
<dbReference type="RefSeq" id="WP_308356827.1">
    <property type="nucleotide sequence ID" value="NZ_CP129970.2"/>
</dbReference>
<feature type="signal peptide" evidence="1">
    <location>
        <begin position="1"/>
        <end position="24"/>
    </location>
</feature>
<evidence type="ECO:0000313" key="2">
    <source>
        <dbReference type="EMBL" id="WMN06858.1"/>
    </source>
</evidence>